<evidence type="ECO:0008006" key="4">
    <source>
        <dbReference type="Google" id="ProtNLM"/>
    </source>
</evidence>
<accession>A0A9D4Q320</accession>
<proteinExistence type="predicted"/>
<feature type="signal peptide" evidence="1">
    <location>
        <begin position="1"/>
        <end position="25"/>
    </location>
</feature>
<dbReference type="AlphaFoldDB" id="A0A9D4Q320"/>
<feature type="chain" id="PRO_5038714579" description="Secreted protein" evidence="1">
    <location>
        <begin position="26"/>
        <end position="196"/>
    </location>
</feature>
<organism evidence="2 3">
    <name type="scientific">Rhipicephalus sanguineus</name>
    <name type="common">Brown dog tick</name>
    <name type="synonym">Ixodes sanguineus</name>
    <dbReference type="NCBI Taxonomy" id="34632"/>
    <lineage>
        <taxon>Eukaryota</taxon>
        <taxon>Metazoa</taxon>
        <taxon>Ecdysozoa</taxon>
        <taxon>Arthropoda</taxon>
        <taxon>Chelicerata</taxon>
        <taxon>Arachnida</taxon>
        <taxon>Acari</taxon>
        <taxon>Parasitiformes</taxon>
        <taxon>Ixodida</taxon>
        <taxon>Ixodoidea</taxon>
        <taxon>Ixodidae</taxon>
        <taxon>Rhipicephalinae</taxon>
        <taxon>Rhipicephalus</taxon>
        <taxon>Rhipicephalus</taxon>
    </lineage>
</organism>
<reference evidence="2" key="1">
    <citation type="journal article" date="2020" name="Cell">
        <title>Large-Scale Comparative Analyses of Tick Genomes Elucidate Their Genetic Diversity and Vector Capacities.</title>
        <authorList>
            <consortium name="Tick Genome and Microbiome Consortium (TIGMIC)"/>
            <person name="Jia N."/>
            <person name="Wang J."/>
            <person name="Shi W."/>
            <person name="Du L."/>
            <person name="Sun Y."/>
            <person name="Zhan W."/>
            <person name="Jiang J.F."/>
            <person name="Wang Q."/>
            <person name="Zhang B."/>
            <person name="Ji P."/>
            <person name="Bell-Sakyi L."/>
            <person name="Cui X.M."/>
            <person name="Yuan T.T."/>
            <person name="Jiang B.G."/>
            <person name="Yang W.F."/>
            <person name="Lam T.T."/>
            <person name="Chang Q.C."/>
            <person name="Ding S.J."/>
            <person name="Wang X.J."/>
            <person name="Zhu J.G."/>
            <person name="Ruan X.D."/>
            <person name="Zhao L."/>
            <person name="Wei J.T."/>
            <person name="Ye R.Z."/>
            <person name="Que T.C."/>
            <person name="Du C.H."/>
            <person name="Zhou Y.H."/>
            <person name="Cheng J.X."/>
            <person name="Dai P.F."/>
            <person name="Guo W.B."/>
            <person name="Han X.H."/>
            <person name="Huang E.J."/>
            <person name="Li L.F."/>
            <person name="Wei W."/>
            <person name="Gao Y.C."/>
            <person name="Liu J.Z."/>
            <person name="Shao H.Z."/>
            <person name="Wang X."/>
            <person name="Wang C.C."/>
            <person name="Yang T.C."/>
            <person name="Huo Q.B."/>
            <person name="Li W."/>
            <person name="Chen H.Y."/>
            <person name="Chen S.E."/>
            <person name="Zhou L.G."/>
            <person name="Ni X.B."/>
            <person name="Tian J.H."/>
            <person name="Sheng Y."/>
            <person name="Liu T."/>
            <person name="Pan Y.S."/>
            <person name="Xia L.Y."/>
            <person name="Li J."/>
            <person name="Zhao F."/>
            <person name="Cao W.C."/>
        </authorList>
    </citation>
    <scope>NUCLEOTIDE SEQUENCE</scope>
    <source>
        <strain evidence="2">Rsan-2018</strain>
    </source>
</reference>
<reference evidence="2" key="2">
    <citation type="submission" date="2021-09" db="EMBL/GenBank/DDBJ databases">
        <authorList>
            <person name="Jia N."/>
            <person name="Wang J."/>
            <person name="Shi W."/>
            <person name="Du L."/>
            <person name="Sun Y."/>
            <person name="Zhan W."/>
            <person name="Jiang J."/>
            <person name="Wang Q."/>
            <person name="Zhang B."/>
            <person name="Ji P."/>
            <person name="Sakyi L.B."/>
            <person name="Cui X."/>
            <person name="Yuan T."/>
            <person name="Jiang B."/>
            <person name="Yang W."/>
            <person name="Lam T.T.-Y."/>
            <person name="Chang Q."/>
            <person name="Ding S."/>
            <person name="Wang X."/>
            <person name="Zhu J."/>
            <person name="Ruan X."/>
            <person name="Zhao L."/>
            <person name="Wei J."/>
            <person name="Que T."/>
            <person name="Du C."/>
            <person name="Cheng J."/>
            <person name="Dai P."/>
            <person name="Han X."/>
            <person name="Huang E."/>
            <person name="Gao Y."/>
            <person name="Liu J."/>
            <person name="Shao H."/>
            <person name="Ye R."/>
            <person name="Li L."/>
            <person name="Wei W."/>
            <person name="Wang X."/>
            <person name="Wang C."/>
            <person name="Huo Q."/>
            <person name="Li W."/>
            <person name="Guo W."/>
            <person name="Chen H."/>
            <person name="Chen S."/>
            <person name="Zhou L."/>
            <person name="Zhou L."/>
            <person name="Ni X."/>
            <person name="Tian J."/>
            <person name="Zhou Y."/>
            <person name="Sheng Y."/>
            <person name="Liu T."/>
            <person name="Pan Y."/>
            <person name="Xia L."/>
            <person name="Li J."/>
            <person name="Zhao F."/>
            <person name="Cao W."/>
        </authorList>
    </citation>
    <scope>NUCLEOTIDE SEQUENCE</scope>
    <source>
        <strain evidence="2">Rsan-2018</strain>
        <tissue evidence="2">Larvae</tissue>
    </source>
</reference>
<evidence type="ECO:0000313" key="2">
    <source>
        <dbReference type="EMBL" id="KAH7963590.1"/>
    </source>
</evidence>
<gene>
    <name evidence="2" type="ORF">HPB52_021666</name>
</gene>
<protein>
    <recommendedName>
        <fullName evidence="4">Secreted protein</fullName>
    </recommendedName>
</protein>
<evidence type="ECO:0000256" key="1">
    <source>
        <dbReference type="SAM" id="SignalP"/>
    </source>
</evidence>
<keyword evidence="3" id="KW-1185">Reference proteome</keyword>
<sequence>MWHSGFLFIVTQLLGFVGFAGCADGAAFTVSTDGGFDKGPSCDTPDWCVGGARPLSLLTVSSATSHFPQFAFPRSVTATATSTSHLPDPLKSQPTDLITSGHGRTTKMWHSRFIFIVTQLLGFVGFAGCADGAAFTVLTGGGFDKGPSCDAPDWCVGGARPLSLLTVSSARTISHSLPFLGVSQSRGHRLLTCRIL</sequence>
<dbReference type="Proteomes" id="UP000821837">
    <property type="component" value="Chromosome 3"/>
</dbReference>
<dbReference type="EMBL" id="JABSTV010001249">
    <property type="protein sequence ID" value="KAH7963590.1"/>
    <property type="molecule type" value="Genomic_DNA"/>
</dbReference>
<comment type="caution">
    <text evidence="2">The sequence shown here is derived from an EMBL/GenBank/DDBJ whole genome shotgun (WGS) entry which is preliminary data.</text>
</comment>
<keyword evidence="1" id="KW-0732">Signal</keyword>
<name>A0A9D4Q320_RHISA</name>
<evidence type="ECO:0000313" key="3">
    <source>
        <dbReference type="Proteomes" id="UP000821837"/>
    </source>
</evidence>